<evidence type="ECO:0000256" key="8">
    <source>
        <dbReference type="ARBA" id="ARBA00023315"/>
    </source>
</evidence>
<dbReference type="EC" id="2.3.1.242" evidence="9"/>
<comment type="function">
    <text evidence="9">Catalyzes the transfer of an acyl chain from an acyl-[acyl-carrier-protein] (ACP) to Kdo(2)-lipid IV(A) to form Kdo(2)-(acyl)-lipid IV(A).</text>
</comment>
<accession>A0A085ARJ6</accession>
<comment type="subcellular location">
    <subcellularLocation>
        <location evidence="9">Cell inner membrane</location>
        <topology evidence="9">Single-pass membrane protein</topology>
    </subcellularLocation>
</comment>
<dbReference type="GO" id="GO:0009409">
    <property type="term" value="P:response to cold"/>
    <property type="evidence" value="ECO:0007669"/>
    <property type="project" value="InterPro"/>
</dbReference>
<evidence type="ECO:0000256" key="3">
    <source>
        <dbReference type="ARBA" id="ARBA00022679"/>
    </source>
</evidence>
<evidence type="ECO:0000256" key="6">
    <source>
        <dbReference type="ARBA" id="ARBA00022989"/>
    </source>
</evidence>
<dbReference type="Pfam" id="PF03279">
    <property type="entry name" value="Lip_A_acyltrans"/>
    <property type="match status" value="1"/>
</dbReference>
<evidence type="ECO:0000256" key="4">
    <source>
        <dbReference type="ARBA" id="ARBA00022692"/>
    </source>
</evidence>
<dbReference type="GO" id="GO:0009103">
    <property type="term" value="P:lipopolysaccharide biosynthetic process"/>
    <property type="evidence" value="ECO:0007669"/>
    <property type="project" value="UniProtKB-UniRule"/>
</dbReference>
<dbReference type="NCBIfam" id="NF005340">
    <property type="entry name" value="PRK06860.1"/>
    <property type="match status" value="1"/>
</dbReference>
<evidence type="ECO:0000256" key="2">
    <source>
        <dbReference type="ARBA" id="ARBA00022519"/>
    </source>
</evidence>
<keyword evidence="8 9" id="KW-0012">Acyltransferase</keyword>
<dbReference type="HAMAP" id="MF_01942">
    <property type="entry name" value="Lipid_A_LpxL_LpxP"/>
    <property type="match status" value="1"/>
</dbReference>
<keyword evidence="3 9" id="KW-0808">Transferase</keyword>
<comment type="similarity">
    <text evidence="9">Belongs to the LpxL/LpxM/LpxP family. LpxP subfamily.</text>
</comment>
<keyword evidence="1 9" id="KW-1003">Cell membrane</keyword>
<evidence type="ECO:0000256" key="7">
    <source>
        <dbReference type="ARBA" id="ARBA00023136"/>
    </source>
</evidence>
<dbReference type="eggNOG" id="COG1560">
    <property type="taxonomic scope" value="Bacteria"/>
</dbReference>
<dbReference type="PANTHER" id="PTHR30606">
    <property type="entry name" value="LIPID A BIOSYNTHESIS LAUROYL ACYLTRANSFERASE"/>
    <property type="match status" value="1"/>
</dbReference>
<dbReference type="InterPro" id="IPR004960">
    <property type="entry name" value="LipA_acyltrans"/>
</dbReference>
<evidence type="ECO:0000313" key="10">
    <source>
        <dbReference type="EMBL" id="KFC12841.1"/>
    </source>
</evidence>
<protein>
    <recommendedName>
        <fullName evidence="9">Lipid A biosynthesis acyltransferase</fullName>
        <ecNumber evidence="9">2.3.1.242</ecNumber>
    </recommendedName>
    <alternativeName>
        <fullName evidence="9">Kdo(2)-lipid IV(A) acyltransferase</fullName>
    </alternativeName>
</protein>
<dbReference type="GO" id="GO:0036104">
    <property type="term" value="P:Kdo2-lipid A biosynthetic process"/>
    <property type="evidence" value="ECO:0007669"/>
    <property type="project" value="UniProtKB-UniRule"/>
</dbReference>
<dbReference type="GO" id="GO:0008951">
    <property type="term" value="F:palmitoleoyl [acyl-carrier-protein]-dependent acyltransferase activity"/>
    <property type="evidence" value="ECO:0007669"/>
    <property type="project" value="InterPro"/>
</dbReference>
<keyword evidence="11" id="KW-1185">Reference proteome</keyword>
<dbReference type="GO" id="GO:0005886">
    <property type="term" value="C:plasma membrane"/>
    <property type="evidence" value="ECO:0007669"/>
    <property type="project" value="UniProtKB-SubCell"/>
</dbReference>
<comment type="pathway">
    <text evidence="9">Bacterial outer membrane biogenesis; lipopolysaccharide biosynthesis.</text>
</comment>
<dbReference type="NCBIfam" id="TIGR02207">
    <property type="entry name" value="lipid_A_htrB"/>
    <property type="match status" value="1"/>
</dbReference>
<dbReference type="InterPro" id="IPR030857">
    <property type="entry name" value="Lipid_A_LpxP"/>
</dbReference>
<dbReference type="InterPro" id="IPR011920">
    <property type="entry name" value="Lipid_A_LpxL_LpxP"/>
</dbReference>
<comment type="caution">
    <text evidence="10">The sequence shown here is derived from an EMBL/GenBank/DDBJ whole genome shotgun (WGS) entry which is preliminary data.</text>
</comment>
<feature type="short sequence motif" description="HXXXXD motif" evidence="9">
    <location>
        <begin position="151"/>
        <end position="156"/>
    </location>
</feature>
<dbReference type="AlphaFoldDB" id="A0A085ARJ6"/>
<comment type="catalytic activity">
    <reaction evidence="9">
        <text>an alpha-Kdo-(2-&gt;4)-alpha-Kdo-(2-&gt;6)-lipid IVA + a fatty acyl-[ACP] = an acyl-alpha-Kdo-(2-&gt;4)-alpha-Kdo-(2-&gt;6)-lipid IVA + holo-[ACP]</text>
        <dbReference type="Rhea" id="RHEA:74287"/>
        <dbReference type="Rhea" id="RHEA-COMP:9685"/>
        <dbReference type="Rhea" id="RHEA-COMP:14125"/>
        <dbReference type="ChEBI" id="CHEBI:64479"/>
        <dbReference type="ChEBI" id="CHEBI:138651"/>
        <dbReference type="ChEBI" id="CHEBI:176429"/>
        <dbReference type="ChEBI" id="CHEBI:193149"/>
        <dbReference type="EC" id="2.3.1.242"/>
    </reaction>
</comment>
<dbReference type="Proteomes" id="UP000028630">
    <property type="component" value="Unassembled WGS sequence"/>
</dbReference>
<keyword evidence="5 9" id="KW-0448">Lipopolysaccharide biosynthesis</keyword>
<name>A0A085ARJ6_9ENTR</name>
<dbReference type="UniPathway" id="UPA00030"/>
<dbReference type="EMBL" id="JMTB01000014">
    <property type="protein sequence ID" value="KFC12841.1"/>
    <property type="molecule type" value="Genomic_DNA"/>
</dbReference>
<evidence type="ECO:0000313" key="11">
    <source>
        <dbReference type="Proteomes" id="UP000028630"/>
    </source>
</evidence>
<dbReference type="HAMAP" id="MF_01943">
    <property type="entry name" value="Lipid_A_LpxP"/>
    <property type="match status" value="1"/>
</dbReference>
<dbReference type="NCBIfam" id="NF005952">
    <property type="entry name" value="PRK08025.1"/>
    <property type="match status" value="1"/>
</dbReference>
<organism evidence="10 11">
    <name type="scientific">Trabulsiella guamensis ATCC 49490</name>
    <dbReference type="NCBI Taxonomy" id="1005994"/>
    <lineage>
        <taxon>Bacteria</taxon>
        <taxon>Pseudomonadati</taxon>
        <taxon>Pseudomonadota</taxon>
        <taxon>Gammaproteobacteria</taxon>
        <taxon>Enterobacterales</taxon>
        <taxon>Enterobacteriaceae</taxon>
        <taxon>Trabulsiella</taxon>
    </lineage>
</organism>
<keyword evidence="2 9" id="KW-0997">Cell inner membrane</keyword>
<evidence type="ECO:0000256" key="9">
    <source>
        <dbReference type="HAMAP-Rule" id="MF_01943"/>
    </source>
</evidence>
<dbReference type="PIRSF" id="PIRSF026649">
    <property type="entry name" value="MsbB"/>
    <property type="match status" value="1"/>
</dbReference>
<keyword evidence="6 9" id="KW-1133">Transmembrane helix</keyword>
<evidence type="ECO:0000256" key="1">
    <source>
        <dbReference type="ARBA" id="ARBA00022475"/>
    </source>
</evidence>
<reference evidence="11" key="1">
    <citation type="submission" date="2014-05" db="EMBL/GenBank/DDBJ databases">
        <title>ATOL: Assembling a taxonomically balanced genome-scale reconstruction of the evolutionary history of the Enterobacteriaceae.</title>
        <authorList>
            <person name="Plunkett G. III"/>
            <person name="Neeno-Eckwall E.C."/>
            <person name="Glasner J.D."/>
            <person name="Perna N.T."/>
        </authorList>
    </citation>
    <scope>NUCLEOTIDE SEQUENCE [LARGE SCALE GENOMIC DNA]</scope>
    <source>
        <strain evidence="11">ATCC 49490</strain>
    </source>
</reference>
<dbReference type="CDD" id="cd07984">
    <property type="entry name" value="LPLAT_LABLAT-like"/>
    <property type="match status" value="1"/>
</dbReference>
<evidence type="ECO:0000256" key="5">
    <source>
        <dbReference type="ARBA" id="ARBA00022985"/>
    </source>
</evidence>
<gene>
    <name evidence="9" type="primary">lpxP</name>
    <name evidence="10" type="ORF">GTGU_00226</name>
</gene>
<dbReference type="PANTHER" id="PTHR30606:SF7">
    <property type="entry name" value="LIPID A BIOSYNTHESIS PALMITOLEOYLTRANSFERASE"/>
    <property type="match status" value="1"/>
</dbReference>
<feature type="transmembrane region" description="Helical" evidence="9">
    <location>
        <begin position="42"/>
        <end position="64"/>
    </location>
</feature>
<dbReference type="GO" id="GO:0009245">
    <property type="term" value="P:lipid A biosynthetic process"/>
    <property type="evidence" value="ECO:0007669"/>
    <property type="project" value="InterPro"/>
</dbReference>
<proteinExistence type="inferred from homology"/>
<keyword evidence="4 9" id="KW-0812">Transmembrane</keyword>
<keyword evidence="7 9" id="KW-0472">Membrane</keyword>
<sequence length="325" mass="37166">MSGLIFFLCVTQIFDAYGKIFMSVAFDRSLLHPRYWFTWFGLGILWLLVQLPYPVLSFLGSAMGTASRRFLKRRAHIADRNIELCFPDMSPVARERLLEQNFHSLGMGLIETGMAWFWSDARVKKWFDVEGYDNLTRALGTGKGVMVVGIHFMSLELGGRVMGLCRPMMATYRQHNSPLMEWVQTKGRLRSNKAMIDRRNLRGLVQALKSGEAVWFAPDQDYGRKGSVFAPFFSVPDAATTNGTYVLSKLSGSALLTITMVRKPCQQGYRLYISKAMDDYPVEDEMAAACYMNKVIEREILRAPEQYLWVHRRFKTRPAGEASLY</sequence>